<dbReference type="Gene3D" id="3.90.75.20">
    <property type="match status" value="1"/>
</dbReference>
<dbReference type="InterPro" id="IPR003615">
    <property type="entry name" value="HNH_nuc"/>
</dbReference>
<sequence>MSILIKDNVVYKECLRWLSDNKPKSTYAIAYVSSDGGVITGEYQHFNVRNNCYQKRKQRERKASLRGNYLRVSLNDKSYSVHRLVAVAWIPNPSRKSQVNHINGNKLDNCVENLEWATASENQRHISDSLNKRCCEKHPHAKNKIKTIRQIKQMLSLGIKNHQICSVLNVNKYLVSDVKKGRTWRNESSF</sequence>
<keyword evidence="2" id="KW-0540">Nuclease</keyword>
<name>A0ABT5LJY1_9GAMM</name>
<protein>
    <submittedName>
        <fullName evidence="2">HNH endonuclease</fullName>
    </submittedName>
</protein>
<dbReference type="RefSeq" id="WP_273556653.1">
    <property type="nucleotide sequence ID" value="NZ_JAQRFI010000083.1"/>
</dbReference>
<accession>A0ABT5LJY1</accession>
<dbReference type="SMART" id="SM00507">
    <property type="entry name" value="HNHc"/>
    <property type="match status" value="1"/>
</dbReference>
<feature type="domain" description="HNH nuclease" evidence="1">
    <location>
        <begin position="75"/>
        <end position="123"/>
    </location>
</feature>
<dbReference type="GO" id="GO:0004519">
    <property type="term" value="F:endonuclease activity"/>
    <property type="evidence" value="ECO:0007669"/>
    <property type="project" value="UniProtKB-KW"/>
</dbReference>
<reference evidence="2 3" key="1">
    <citation type="submission" date="2023-02" db="EMBL/GenBank/DDBJ databases">
        <title>Entomopathogenic bacteria.</title>
        <authorList>
            <person name="Machado R.A."/>
        </authorList>
    </citation>
    <scope>NUCLEOTIDE SEQUENCE [LARGE SCALE GENOMIC DNA]</scope>
    <source>
        <strain evidence="2 3">XENO-10</strain>
    </source>
</reference>
<proteinExistence type="predicted"/>
<dbReference type="SUPFAM" id="SSF54060">
    <property type="entry name" value="His-Me finger endonucleases"/>
    <property type="match status" value="1"/>
</dbReference>
<gene>
    <name evidence="2" type="ORF">PSI23_19610</name>
</gene>
<dbReference type="EMBL" id="JAQRFI010000083">
    <property type="protein sequence ID" value="MDC9591427.1"/>
    <property type="molecule type" value="Genomic_DNA"/>
</dbReference>
<comment type="caution">
    <text evidence="2">The sequence shown here is derived from an EMBL/GenBank/DDBJ whole genome shotgun (WGS) entry which is preliminary data.</text>
</comment>
<keyword evidence="3" id="KW-1185">Reference proteome</keyword>
<dbReference type="Proteomes" id="UP001217178">
    <property type="component" value="Unassembled WGS sequence"/>
</dbReference>
<organism evidence="2 3">
    <name type="scientific">Xenorhabdus yunnanensis</name>
    <dbReference type="NCBI Taxonomy" id="3025878"/>
    <lineage>
        <taxon>Bacteria</taxon>
        <taxon>Pseudomonadati</taxon>
        <taxon>Pseudomonadota</taxon>
        <taxon>Gammaproteobacteria</taxon>
        <taxon>Enterobacterales</taxon>
        <taxon>Morganellaceae</taxon>
        <taxon>Xenorhabdus</taxon>
    </lineage>
</organism>
<dbReference type="Pfam" id="PF13392">
    <property type="entry name" value="HNH_3"/>
    <property type="match status" value="1"/>
</dbReference>
<evidence type="ECO:0000259" key="1">
    <source>
        <dbReference type="SMART" id="SM00507"/>
    </source>
</evidence>
<keyword evidence="2" id="KW-0378">Hydrolase</keyword>
<dbReference type="InterPro" id="IPR044925">
    <property type="entry name" value="His-Me_finger_sf"/>
</dbReference>
<evidence type="ECO:0000313" key="2">
    <source>
        <dbReference type="EMBL" id="MDC9591427.1"/>
    </source>
</evidence>
<evidence type="ECO:0000313" key="3">
    <source>
        <dbReference type="Proteomes" id="UP001217178"/>
    </source>
</evidence>
<keyword evidence="2" id="KW-0255">Endonuclease</keyword>